<protein>
    <submittedName>
        <fullName evidence="7">1-aminocyclopropane-1-carboxylate deaminase</fullName>
    </submittedName>
</protein>
<comment type="cofactor">
    <cofactor evidence="1">
        <name>pyridoxal 5'-phosphate</name>
        <dbReference type="ChEBI" id="CHEBI:597326"/>
    </cofactor>
</comment>
<dbReference type="RefSeq" id="WP_075972898.1">
    <property type="nucleotide sequence ID" value="NZ_MKQR01000002.1"/>
</dbReference>
<evidence type="ECO:0000256" key="3">
    <source>
        <dbReference type="ARBA" id="ARBA00022898"/>
    </source>
</evidence>
<proteinExistence type="inferred from homology"/>
<dbReference type="OrthoDB" id="9801249at2"/>
<dbReference type="InterPro" id="IPR036052">
    <property type="entry name" value="TrpB-like_PALP_sf"/>
</dbReference>
<evidence type="ECO:0000256" key="4">
    <source>
        <dbReference type="PIRSR" id="PIRSR006278-1"/>
    </source>
</evidence>
<sequence>MLPEPTTAPLVEVVDERLRGVRLLLKRDDLVHPDIPGNKWRKLKHNLAPARAAGRVLTFGGAHSNHIRAVAAAGVEHGFETIGVIRGEEHLPLNDVLAFATACGMELTYLDRATYRRKGDPDVLATLDRRFGPYHLLPEGGSNELGVRGCREIIAELPDFDVVCCPCGTGATLAGLALGLGPRQSAVGFAVLRGGFLPEAVRGFTGGHGGWEVDERYHFGGYAKVPPELDEFAEEFTRRHAVPVERLYVAKMLYGVYARAAAGEFKPGTTVVAVITG</sequence>
<dbReference type="SUPFAM" id="SSF53686">
    <property type="entry name" value="Tryptophan synthase beta subunit-like PLP-dependent enzymes"/>
    <property type="match status" value="1"/>
</dbReference>
<name>A0A1Q9LTT3_9PSEU</name>
<dbReference type="Pfam" id="PF00291">
    <property type="entry name" value="PALP"/>
    <property type="match status" value="1"/>
</dbReference>
<accession>A0A1Q9LTT3</accession>
<reference evidence="7 8" key="1">
    <citation type="submission" date="2016-10" db="EMBL/GenBank/DDBJ databases">
        <title>The Draft Genome Sequence of Actinokineospora bangkokensis 44EHWT reveals the biosynthetic pathway of antifungal compounds Thailandins with unusual extender unit butylmalonyl-CoA.</title>
        <authorList>
            <person name="Greule A."/>
            <person name="Intra B."/>
            <person name="Flemming S."/>
            <person name="Rommel M.G."/>
            <person name="Panbangred W."/>
            <person name="Bechthold A."/>
        </authorList>
    </citation>
    <scope>NUCLEOTIDE SEQUENCE [LARGE SCALE GENOMIC DNA]</scope>
    <source>
        <strain evidence="7 8">44EHW</strain>
    </source>
</reference>
<evidence type="ECO:0000256" key="2">
    <source>
        <dbReference type="ARBA" id="ARBA00008639"/>
    </source>
</evidence>
<evidence type="ECO:0000313" key="8">
    <source>
        <dbReference type="Proteomes" id="UP000186040"/>
    </source>
</evidence>
<dbReference type="EMBL" id="MKQR01000002">
    <property type="protein sequence ID" value="OLR95457.1"/>
    <property type="molecule type" value="Genomic_DNA"/>
</dbReference>
<dbReference type="InterPro" id="IPR027278">
    <property type="entry name" value="ACCD_DCysDesulf"/>
</dbReference>
<comment type="caution">
    <text evidence="7">The sequence shown here is derived from an EMBL/GenBank/DDBJ whole genome shotgun (WGS) entry which is preliminary data.</text>
</comment>
<dbReference type="PANTHER" id="PTHR43780:SF2">
    <property type="entry name" value="1-AMINOCYCLOPROPANE-1-CARBOXYLATE DEAMINASE-RELATED"/>
    <property type="match status" value="1"/>
</dbReference>
<feature type="domain" description="Tryptophan synthase beta chain-like PALP" evidence="6">
    <location>
        <begin position="9"/>
        <end position="277"/>
    </location>
</feature>
<organism evidence="7 8">
    <name type="scientific">Actinokineospora bangkokensis</name>
    <dbReference type="NCBI Taxonomy" id="1193682"/>
    <lineage>
        <taxon>Bacteria</taxon>
        <taxon>Bacillati</taxon>
        <taxon>Actinomycetota</taxon>
        <taxon>Actinomycetes</taxon>
        <taxon>Pseudonocardiales</taxon>
        <taxon>Pseudonocardiaceae</taxon>
        <taxon>Actinokineospora</taxon>
    </lineage>
</organism>
<dbReference type="STRING" id="1193682.BJP25_06860"/>
<evidence type="ECO:0000259" key="6">
    <source>
        <dbReference type="Pfam" id="PF00291"/>
    </source>
</evidence>
<dbReference type="Gene3D" id="3.40.50.1100">
    <property type="match status" value="2"/>
</dbReference>
<dbReference type="PIRSF" id="PIRSF006278">
    <property type="entry name" value="ACCD_DCysDesulf"/>
    <property type="match status" value="1"/>
</dbReference>
<feature type="active site" description="Nucleophile" evidence="4">
    <location>
        <position position="64"/>
    </location>
</feature>
<keyword evidence="3 5" id="KW-0663">Pyridoxal phosphate</keyword>
<feature type="modified residue" description="N6-(pyridoxal phosphate)lysine" evidence="5">
    <location>
        <position position="39"/>
    </location>
</feature>
<gene>
    <name evidence="7" type="ORF">BJP25_06860</name>
</gene>
<dbReference type="PANTHER" id="PTHR43780">
    <property type="entry name" value="1-AMINOCYCLOPROPANE-1-CARBOXYLATE DEAMINASE-RELATED"/>
    <property type="match status" value="1"/>
</dbReference>
<dbReference type="AlphaFoldDB" id="A0A1Q9LTT3"/>
<dbReference type="InterPro" id="IPR001926">
    <property type="entry name" value="TrpB-like_PALP"/>
</dbReference>
<comment type="similarity">
    <text evidence="2">Belongs to the ACC deaminase/D-cysteine desulfhydrase family.</text>
</comment>
<evidence type="ECO:0000313" key="7">
    <source>
        <dbReference type="EMBL" id="OLR95457.1"/>
    </source>
</evidence>
<evidence type="ECO:0000256" key="1">
    <source>
        <dbReference type="ARBA" id="ARBA00001933"/>
    </source>
</evidence>
<dbReference type="GO" id="GO:0019148">
    <property type="term" value="F:D-cysteine desulfhydrase activity"/>
    <property type="evidence" value="ECO:0007669"/>
    <property type="project" value="TreeGrafter"/>
</dbReference>
<evidence type="ECO:0000256" key="5">
    <source>
        <dbReference type="PIRSR" id="PIRSR006278-2"/>
    </source>
</evidence>
<dbReference type="GO" id="GO:1901605">
    <property type="term" value="P:alpha-amino acid metabolic process"/>
    <property type="evidence" value="ECO:0007669"/>
    <property type="project" value="UniProtKB-ARBA"/>
</dbReference>
<dbReference type="Proteomes" id="UP000186040">
    <property type="component" value="Unassembled WGS sequence"/>
</dbReference>
<keyword evidence="8" id="KW-1185">Reference proteome</keyword>